<proteinExistence type="predicted"/>
<feature type="domain" description="Transglutaminase-like" evidence="3">
    <location>
        <begin position="467"/>
        <end position="585"/>
    </location>
</feature>
<dbReference type="SUPFAM" id="SSF54001">
    <property type="entry name" value="Cysteine proteinases"/>
    <property type="match status" value="1"/>
</dbReference>
<feature type="transmembrane region" description="Helical" evidence="2">
    <location>
        <begin position="79"/>
        <end position="98"/>
    </location>
</feature>
<evidence type="ECO:0000313" key="5">
    <source>
        <dbReference type="EMBL" id="GAA4665939.1"/>
    </source>
</evidence>
<dbReference type="Pfam" id="PF11992">
    <property type="entry name" value="TgpA_N"/>
    <property type="match status" value="1"/>
</dbReference>
<dbReference type="RefSeq" id="WP_345372701.1">
    <property type="nucleotide sequence ID" value="NZ_BAABLM010000001.1"/>
</dbReference>
<feature type="transmembrane region" description="Helical" evidence="2">
    <location>
        <begin position="137"/>
        <end position="160"/>
    </location>
</feature>
<feature type="transmembrane region" description="Helical" evidence="2">
    <location>
        <begin position="53"/>
        <end position="74"/>
    </location>
</feature>
<keyword evidence="2" id="KW-0812">Transmembrane</keyword>
<feature type="compositionally biased region" description="Polar residues" evidence="1">
    <location>
        <begin position="595"/>
        <end position="610"/>
    </location>
</feature>
<feature type="region of interest" description="Disordered" evidence="1">
    <location>
        <begin position="582"/>
        <end position="631"/>
    </location>
</feature>
<dbReference type="PANTHER" id="PTHR42736">
    <property type="entry name" value="PROTEIN-GLUTAMINE GAMMA-GLUTAMYLTRANSFERASE"/>
    <property type="match status" value="1"/>
</dbReference>
<dbReference type="InterPro" id="IPR021878">
    <property type="entry name" value="TgpA_N"/>
</dbReference>
<evidence type="ECO:0000256" key="1">
    <source>
        <dbReference type="SAM" id="MobiDB-lite"/>
    </source>
</evidence>
<keyword evidence="2" id="KW-1133">Transmembrane helix</keyword>
<sequence>MTATSSARAVGLRPRAGRARVSIPFAIAQTLAFVVVMALAVVTWWPIYQSIEVVVLVGVGLVLGALIALAGTFLRLAGFWILVATVVAFGLFGVPVAVPSQTTYGVVPTLAGLRELASGAALGWKQLLTITLPVGGYQALLVPLFVLVLPGTVIGLSTALRSRRAELALVPPVVVYLAGIVFGPETGLRPIVTGLALLAASVLWLAWWRLRRRRLAIEEVTLATQGREAVRTGVHRSGSRAFARRAIAGTIVTVLVAAAFSAAATTVLHPAGARLVARSVVAHPFDPRDYDSPLSGFRSYEQSPAVSSTQLRVSGLDSGDFVRIATLDTYDGVQFSVGSGAASSDSGTFTRVPTSFDQSQVNGSQANVAVTVDGYSGVWLPTVGQLETIDFSGSDAATLRDDFFYNDRTGTAAVLGGVSSGVSYRLSGVVPTEPTSAELAAVTPGTDSVPTPVSVPTALKNAVSTYTDGVTGQGARLQAVLAELKKNGYVSHGTGDGQAVSRSGHGSDRLSQLFTDSLMVGDAEQYSAAAALMADQLGFPARVVMGFSATASARTSGSTYDFTGSDITAEIEVDTAQYGWVRLDPNPTPRPIPDQTVTNPDQVTRPQSVVQPPPEVNDPRNNQTPPQSKQDPAIVTPAWLVALLLVGRIAAWVLLVAGLIMAPFLTIVAVKARRRRARKRVREPARRMTAGWEEFHDSVVDHGIPAPPNATRSEVAAVVGGSRPVVLARVVDRAVFAPETTDPADADRVWKAVGEMRAGLDSDLTRWQRFKAAVSLRSLRGYHGRKASQR</sequence>
<reference evidence="6" key="1">
    <citation type="journal article" date="2019" name="Int. J. Syst. Evol. Microbiol.">
        <title>The Global Catalogue of Microorganisms (GCM) 10K type strain sequencing project: providing services to taxonomists for standard genome sequencing and annotation.</title>
        <authorList>
            <consortium name="The Broad Institute Genomics Platform"/>
            <consortium name="The Broad Institute Genome Sequencing Center for Infectious Disease"/>
            <person name="Wu L."/>
            <person name="Ma J."/>
        </authorList>
    </citation>
    <scope>NUCLEOTIDE SEQUENCE [LARGE SCALE GENOMIC DNA]</scope>
    <source>
        <strain evidence="6">JCM 18956</strain>
    </source>
</reference>
<dbReference type="Pfam" id="PF01841">
    <property type="entry name" value="Transglut_core"/>
    <property type="match status" value="1"/>
</dbReference>
<evidence type="ECO:0000256" key="2">
    <source>
        <dbReference type="SAM" id="Phobius"/>
    </source>
</evidence>
<feature type="transmembrane region" description="Helical" evidence="2">
    <location>
        <begin position="190"/>
        <end position="208"/>
    </location>
</feature>
<feature type="compositionally biased region" description="Polar residues" evidence="1">
    <location>
        <begin position="619"/>
        <end position="630"/>
    </location>
</feature>
<feature type="domain" description="Protein-glutamine gamma-glutamyltransferase TgpA N-terminal" evidence="4">
    <location>
        <begin position="36"/>
        <end position="432"/>
    </location>
</feature>
<dbReference type="Proteomes" id="UP001501295">
    <property type="component" value="Unassembled WGS sequence"/>
</dbReference>
<evidence type="ECO:0000259" key="3">
    <source>
        <dbReference type="Pfam" id="PF01841"/>
    </source>
</evidence>
<protein>
    <submittedName>
        <fullName evidence="5">Transglutaminase-like domain-containing protein</fullName>
    </submittedName>
</protein>
<feature type="transmembrane region" description="Helical" evidence="2">
    <location>
        <begin position="638"/>
        <end position="670"/>
    </location>
</feature>
<name>A0ABP8VK48_9MICO</name>
<gene>
    <name evidence="5" type="ORF">GCM10025780_04310</name>
</gene>
<organism evidence="5 6">
    <name type="scientific">Frondihabitans cladoniiphilus</name>
    <dbReference type="NCBI Taxonomy" id="715785"/>
    <lineage>
        <taxon>Bacteria</taxon>
        <taxon>Bacillati</taxon>
        <taxon>Actinomycetota</taxon>
        <taxon>Actinomycetes</taxon>
        <taxon>Micrococcales</taxon>
        <taxon>Microbacteriaceae</taxon>
        <taxon>Frondihabitans</taxon>
    </lineage>
</organism>
<dbReference type="InterPro" id="IPR002931">
    <property type="entry name" value="Transglutaminase-like"/>
</dbReference>
<feature type="transmembrane region" description="Helical" evidence="2">
    <location>
        <begin position="21"/>
        <end position="47"/>
    </location>
</feature>
<dbReference type="PANTHER" id="PTHR42736:SF1">
    <property type="entry name" value="PROTEIN-GLUTAMINE GAMMA-GLUTAMYLTRANSFERASE"/>
    <property type="match status" value="1"/>
</dbReference>
<dbReference type="EMBL" id="BAABLM010000001">
    <property type="protein sequence ID" value="GAA4665939.1"/>
    <property type="molecule type" value="Genomic_DNA"/>
</dbReference>
<feature type="transmembrane region" description="Helical" evidence="2">
    <location>
        <begin position="246"/>
        <end position="268"/>
    </location>
</feature>
<accession>A0ABP8VK48</accession>
<dbReference type="InterPro" id="IPR052901">
    <property type="entry name" value="Bact_TGase-like"/>
</dbReference>
<dbReference type="InterPro" id="IPR038765">
    <property type="entry name" value="Papain-like_cys_pep_sf"/>
</dbReference>
<evidence type="ECO:0000259" key="4">
    <source>
        <dbReference type="Pfam" id="PF11992"/>
    </source>
</evidence>
<keyword evidence="2" id="KW-0472">Membrane</keyword>
<keyword evidence="6" id="KW-1185">Reference proteome</keyword>
<comment type="caution">
    <text evidence="5">The sequence shown here is derived from an EMBL/GenBank/DDBJ whole genome shotgun (WGS) entry which is preliminary data.</text>
</comment>
<feature type="transmembrane region" description="Helical" evidence="2">
    <location>
        <begin position="167"/>
        <end position="184"/>
    </location>
</feature>
<evidence type="ECO:0000313" key="6">
    <source>
        <dbReference type="Proteomes" id="UP001501295"/>
    </source>
</evidence>